<organism evidence="2 3">
    <name type="scientific">Orchesella cincta</name>
    <name type="common">Springtail</name>
    <name type="synonym">Podura cincta</name>
    <dbReference type="NCBI Taxonomy" id="48709"/>
    <lineage>
        <taxon>Eukaryota</taxon>
        <taxon>Metazoa</taxon>
        <taxon>Ecdysozoa</taxon>
        <taxon>Arthropoda</taxon>
        <taxon>Hexapoda</taxon>
        <taxon>Collembola</taxon>
        <taxon>Entomobryomorpha</taxon>
        <taxon>Entomobryoidea</taxon>
        <taxon>Orchesellidae</taxon>
        <taxon>Orchesellinae</taxon>
        <taxon>Orchesella</taxon>
    </lineage>
</organism>
<keyword evidence="1" id="KW-0732">Signal</keyword>
<protein>
    <submittedName>
        <fullName evidence="2">Uncharacterized protein</fullName>
    </submittedName>
</protein>
<keyword evidence="3" id="KW-1185">Reference proteome</keyword>
<evidence type="ECO:0000256" key="1">
    <source>
        <dbReference type="SAM" id="SignalP"/>
    </source>
</evidence>
<gene>
    <name evidence="2" type="ORF">Ocin01_18378</name>
</gene>
<dbReference type="Proteomes" id="UP000094527">
    <property type="component" value="Unassembled WGS sequence"/>
</dbReference>
<dbReference type="EMBL" id="LJIJ01003800">
    <property type="protein sequence ID" value="ODM88304.1"/>
    <property type="molecule type" value="Genomic_DNA"/>
</dbReference>
<sequence length="308" mass="34852">MAKFQLRLRATILLLISVARISIGVENATFTTPNPTTTTTPIPSTTTDPVLALFAEIAAKNKNTTNTTVLGVKQLHHKITNRTSPLVKITRPLMNISRYYCSKGLSLHDWAHAIFFIDELMAADENTHNSYGVQKLSNALKKCAKFYRGDNDWGGPEIPIEDDYDDSDEETTTTEEPSVVYEFLTDGVNKAKEYATVSFDYVKDLSTQALKAVKIMTRKKRDVAVNQEALQIIHLLYEISKRACQPFDLYPIVDKYFLKIMELMEIAVQFENIHEDHVQPFISVRETLEECISSAGQDLWQMSEEFGG</sequence>
<dbReference type="AlphaFoldDB" id="A0A1D2M5W4"/>
<feature type="signal peptide" evidence="1">
    <location>
        <begin position="1"/>
        <end position="24"/>
    </location>
</feature>
<proteinExistence type="predicted"/>
<comment type="caution">
    <text evidence="2">The sequence shown here is derived from an EMBL/GenBank/DDBJ whole genome shotgun (WGS) entry which is preliminary data.</text>
</comment>
<evidence type="ECO:0000313" key="2">
    <source>
        <dbReference type="EMBL" id="ODM88304.1"/>
    </source>
</evidence>
<name>A0A1D2M5W4_ORCCI</name>
<accession>A0A1D2M5W4</accession>
<evidence type="ECO:0000313" key="3">
    <source>
        <dbReference type="Proteomes" id="UP000094527"/>
    </source>
</evidence>
<feature type="chain" id="PRO_5008903506" evidence="1">
    <location>
        <begin position="25"/>
        <end position="308"/>
    </location>
</feature>
<reference evidence="2 3" key="1">
    <citation type="journal article" date="2016" name="Genome Biol. Evol.">
        <title>Gene Family Evolution Reflects Adaptation to Soil Environmental Stressors in the Genome of the Collembolan Orchesella cincta.</title>
        <authorList>
            <person name="Faddeeva-Vakhrusheva A."/>
            <person name="Derks M.F."/>
            <person name="Anvar S.Y."/>
            <person name="Agamennone V."/>
            <person name="Suring W."/>
            <person name="Smit S."/>
            <person name="van Straalen N.M."/>
            <person name="Roelofs D."/>
        </authorList>
    </citation>
    <scope>NUCLEOTIDE SEQUENCE [LARGE SCALE GENOMIC DNA]</scope>
    <source>
        <tissue evidence="2">Mixed pool</tissue>
    </source>
</reference>